<dbReference type="PROSITE" id="PS50880">
    <property type="entry name" value="TOPRIM"/>
    <property type="match status" value="1"/>
</dbReference>
<keyword evidence="10 12" id="KW-0238">DNA-binding</keyword>
<evidence type="ECO:0000256" key="3">
    <source>
        <dbReference type="ARBA" id="ARBA00022679"/>
    </source>
</evidence>
<gene>
    <name evidence="12" type="primary">dnaG</name>
    <name evidence="16" type="ORF">ITX44_35015</name>
</gene>
<keyword evidence="5 12" id="KW-0235">DNA replication</keyword>
<keyword evidence="3 12" id="KW-0808">Transferase</keyword>
<evidence type="ECO:0000256" key="13">
    <source>
        <dbReference type="PIRNR" id="PIRNR002811"/>
    </source>
</evidence>
<comment type="cofactor">
    <cofactor evidence="12 13">
        <name>Zn(2+)</name>
        <dbReference type="ChEBI" id="CHEBI:29105"/>
    </cofactor>
    <text evidence="12 13">Binds 1 zinc ion per monomer.</text>
</comment>
<evidence type="ECO:0000256" key="2">
    <source>
        <dbReference type="ARBA" id="ARBA00022515"/>
    </source>
</evidence>
<keyword evidence="1 12" id="KW-0240">DNA-directed RNA polymerase</keyword>
<feature type="zinc finger region" description="CHC2-type" evidence="12">
    <location>
        <begin position="41"/>
        <end position="65"/>
    </location>
</feature>
<dbReference type="NCBIfam" id="TIGR01391">
    <property type="entry name" value="dnaG"/>
    <property type="match status" value="1"/>
</dbReference>
<feature type="domain" description="Toprim" evidence="15">
    <location>
        <begin position="262"/>
        <end position="346"/>
    </location>
</feature>
<dbReference type="InterPro" id="IPR034151">
    <property type="entry name" value="TOPRIM_DnaG_bac"/>
</dbReference>
<reference evidence="16 17" key="1">
    <citation type="submission" date="2021-01" db="EMBL/GenBank/DDBJ databases">
        <title>Streptomyces acididurans sp. nov., isolated from a peat swamp forest soil.</title>
        <authorList>
            <person name="Chantavorakit T."/>
            <person name="Duangmal K."/>
        </authorList>
    </citation>
    <scope>NUCLEOTIDE SEQUENCE [LARGE SCALE GENOMIC DNA]</scope>
    <source>
        <strain evidence="16 17">KK5PA1</strain>
    </source>
</reference>
<keyword evidence="11 12" id="KW-0804">Transcription</keyword>
<evidence type="ECO:0000256" key="6">
    <source>
        <dbReference type="ARBA" id="ARBA00022723"/>
    </source>
</evidence>
<dbReference type="PIRSF" id="PIRSF002811">
    <property type="entry name" value="DnaG"/>
    <property type="match status" value="1"/>
</dbReference>
<dbReference type="PANTHER" id="PTHR30313:SF2">
    <property type="entry name" value="DNA PRIMASE"/>
    <property type="match status" value="1"/>
</dbReference>
<keyword evidence="17" id="KW-1185">Reference proteome</keyword>
<evidence type="ECO:0000256" key="10">
    <source>
        <dbReference type="ARBA" id="ARBA00023125"/>
    </source>
</evidence>
<dbReference type="InterPro" id="IPR019475">
    <property type="entry name" value="DNA_primase_DnaB-bd"/>
</dbReference>
<dbReference type="Pfam" id="PF01807">
    <property type="entry name" value="Zn_ribbon_DnaG"/>
    <property type="match status" value="1"/>
</dbReference>
<dbReference type="Gene3D" id="3.90.980.10">
    <property type="entry name" value="DNA primase, catalytic core, N-terminal domain"/>
    <property type="match status" value="1"/>
</dbReference>
<keyword evidence="8 12" id="KW-0862">Zinc</keyword>
<dbReference type="InterPro" id="IPR006295">
    <property type="entry name" value="DNA_primase_DnaG"/>
</dbReference>
<keyword evidence="2 12" id="KW-0639">Primosome</keyword>
<comment type="catalytic activity">
    <reaction evidence="12">
        <text>ssDNA + n NTP = ssDNA/pppN(pN)n-1 hybrid + (n-1) diphosphate.</text>
        <dbReference type="EC" id="2.7.7.101"/>
    </reaction>
</comment>
<comment type="domain">
    <text evidence="12">Contains an N-terminal zinc-binding domain, a central core domain that contains the primase activity, and a C-terminal DnaB-binding domain.</text>
</comment>
<dbReference type="CDD" id="cd03364">
    <property type="entry name" value="TOPRIM_DnaG_primases"/>
    <property type="match status" value="1"/>
</dbReference>
<organism evidence="16 17">
    <name type="scientific">Actinacidiphila acididurans</name>
    <dbReference type="NCBI Taxonomy" id="2784346"/>
    <lineage>
        <taxon>Bacteria</taxon>
        <taxon>Bacillati</taxon>
        <taxon>Actinomycetota</taxon>
        <taxon>Actinomycetes</taxon>
        <taxon>Kitasatosporales</taxon>
        <taxon>Streptomycetaceae</taxon>
        <taxon>Actinacidiphila</taxon>
    </lineage>
</organism>
<keyword evidence="4 12" id="KW-0548">Nucleotidyltransferase</keyword>
<dbReference type="Gene3D" id="3.90.580.10">
    <property type="entry name" value="Zinc finger, CHC2-type domain"/>
    <property type="match status" value="1"/>
</dbReference>
<sequence>MAGRIRDEDVKAVRDAIPIDAVVSEYLQLKPAGGGNLKGLCPFHDEKSPSFQVSPSKGLYHCFGCGEGGDTLTFVMKVDHLSFTEAVERLAGQAGVTLRYEEGSHIPGRQQGERIRLVEAHRVAAQFYVEQLGGEEAEIARAFLAGRGFDQAAAEHFGVGYAPAGWDHLVRFLRGRGFTDKELILSGLASENRRGGAIDRFRGRLIWPIRDITGEVIGFGARKLRADDQGPKYLNTPETPLYKKSQVLYGIDLAKKEIARTGRAVVVEGYTDVMACHLAGVTTAIATCGTSFGGEHIKILRRLLMDNSTAEVVFTFDGDEAGQKAALRAFEDDQKFAAETSIAITPGGMDPCELRLAEGDAAVQRLIDGRTPLFAFALRSIVSRYNLDTDEGRVAAVDAAVPVVAAIKNQALRDRYAIRLVGMAGINTQAEEQSMIRRVRALSRARAAGSAPQVRPPLPAYGSPAAAQAGPAVPRGPRLDLRSPAHRAERELLKMALQHPALVSPAFDAYGEDEFTGPPYVAVRRAIAEAGGVEQADGDYLLRVREAAPDDGVRMMITELAVEPVMHKLPEIYAGEVLVRVRLYAVDRRIAEVHAMGLRLSAQNVLAGGPEMTAVQSELWALQQYGNRLRGQGAAAL</sequence>
<comment type="subunit">
    <text evidence="12">Monomer. Interacts with DnaB.</text>
</comment>
<dbReference type="InterPro" id="IPR013264">
    <property type="entry name" value="DNAG_N"/>
</dbReference>
<dbReference type="InterPro" id="IPR036977">
    <property type="entry name" value="DNA_primase_Znf_CHC2"/>
</dbReference>
<dbReference type="Pfam" id="PF10410">
    <property type="entry name" value="DnaB_bind"/>
    <property type="match status" value="1"/>
</dbReference>
<keyword evidence="7 12" id="KW-0863">Zinc-finger</keyword>
<evidence type="ECO:0000256" key="8">
    <source>
        <dbReference type="ARBA" id="ARBA00022833"/>
    </source>
</evidence>
<dbReference type="Pfam" id="PF13662">
    <property type="entry name" value="Toprim_4"/>
    <property type="match status" value="1"/>
</dbReference>
<dbReference type="SMART" id="SM00400">
    <property type="entry name" value="ZnF_CHCC"/>
    <property type="match status" value="1"/>
</dbReference>
<dbReference type="SUPFAM" id="SSF56731">
    <property type="entry name" value="DNA primase core"/>
    <property type="match status" value="1"/>
</dbReference>
<dbReference type="EC" id="2.7.7.101" evidence="12"/>
<dbReference type="HAMAP" id="MF_00974">
    <property type="entry name" value="DNA_primase_DnaG"/>
    <property type="match status" value="1"/>
</dbReference>
<evidence type="ECO:0000256" key="11">
    <source>
        <dbReference type="ARBA" id="ARBA00023163"/>
    </source>
</evidence>
<evidence type="ECO:0000256" key="9">
    <source>
        <dbReference type="ARBA" id="ARBA00022842"/>
    </source>
</evidence>
<dbReference type="Pfam" id="PF08278">
    <property type="entry name" value="DnaG_DnaB_bind"/>
    <property type="match status" value="1"/>
</dbReference>
<dbReference type="InterPro" id="IPR006171">
    <property type="entry name" value="TOPRIM_dom"/>
</dbReference>
<dbReference type="InterPro" id="IPR030846">
    <property type="entry name" value="DnaG_bac"/>
</dbReference>
<proteinExistence type="inferred from homology"/>
<name>A0ABS2U267_9ACTN</name>
<feature type="region of interest" description="Disordered" evidence="14">
    <location>
        <begin position="451"/>
        <end position="478"/>
    </location>
</feature>
<dbReference type="InterPro" id="IPR050219">
    <property type="entry name" value="DnaG_primase"/>
</dbReference>
<keyword evidence="9" id="KW-0460">Magnesium</keyword>
<evidence type="ECO:0000259" key="15">
    <source>
        <dbReference type="PROSITE" id="PS50880"/>
    </source>
</evidence>
<accession>A0ABS2U267</accession>
<dbReference type="InterPro" id="IPR037068">
    <property type="entry name" value="DNA_primase_core_N_sf"/>
</dbReference>
<evidence type="ECO:0000313" key="16">
    <source>
        <dbReference type="EMBL" id="MBM9509676.1"/>
    </source>
</evidence>
<evidence type="ECO:0000256" key="12">
    <source>
        <dbReference type="HAMAP-Rule" id="MF_00974"/>
    </source>
</evidence>
<dbReference type="EMBL" id="JADKYB010000027">
    <property type="protein sequence ID" value="MBM9509676.1"/>
    <property type="molecule type" value="Genomic_DNA"/>
</dbReference>
<comment type="function">
    <text evidence="12 13">RNA polymerase that catalyzes the synthesis of short RNA molecules used as primers for DNA polymerase during DNA replication.</text>
</comment>
<keyword evidence="6 12" id="KW-0479">Metal-binding</keyword>
<dbReference type="PANTHER" id="PTHR30313">
    <property type="entry name" value="DNA PRIMASE"/>
    <property type="match status" value="1"/>
</dbReference>
<evidence type="ECO:0000256" key="5">
    <source>
        <dbReference type="ARBA" id="ARBA00022705"/>
    </source>
</evidence>
<protein>
    <recommendedName>
        <fullName evidence="12 13">DNA primase</fullName>
        <ecNumber evidence="12">2.7.7.101</ecNumber>
    </recommendedName>
</protein>
<evidence type="ECO:0000313" key="17">
    <source>
        <dbReference type="Proteomes" id="UP000749040"/>
    </source>
</evidence>
<dbReference type="InterPro" id="IPR013173">
    <property type="entry name" value="DNA_primase_DnaG_DnaB-bd_dom"/>
</dbReference>
<comment type="similarity">
    <text evidence="12 13">Belongs to the DnaG primase family.</text>
</comment>
<dbReference type="SMART" id="SM00493">
    <property type="entry name" value="TOPRIM"/>
    <property type="match status" value="1"/>
</dbReference>
<evidence type="ECO:0000256" key="4">
    <source>
        <dbReference type="ARBA" id="ARBA00022695"/>
    </source>
</evidence>
<dbReference type="InterPro" id="IPR002694">
    <property type="entry name" value="Znf_CHC2"/>
</dbReference>
<evidence type="ECO:0000256" key="14">
    <source>
        <dbReference type="SAM" id="MobiDB-lite"/>
    </source>
</evidence>
<comment type="caution">
    <text evidence="16">The sequence shown here is derived from an EMBL/GenBank/DDBJ whole genome shotgun (WGS) entry which is preliminary data.</text>
</comment>
<dbReference type="Gene3D" id="3.40.1360.10">
    <property type="match status" value="1"/>
</dbReference>
<dbReference type="Proteomes" id="UP000749040">
    <property type="component" value="Unassembled WGS sequence"/>
</dbReference>
<dbReference type="SMART" id="SM00766">
    <property type="entry name" value="DnaG_DnaB_bind"/>
    <property type="match status" value="1"/>
</dbReference>
<dbReference type="SUPFAM" id="SSF57783">
    <property type="entry name" value="Zinc beta-ribbon"/>
    <property type="match status" value="1"/>
</dbReference>
<dbReference type="RefSeq" id="WP_205363041.1">
    <property type="nucleotide sequence ID" value="NZ_JADKYB010000027.1"/>
</dbReference>
<evidence type="ECO:0000256" key="7">
    <source>
        <dbReference type="ARBA" id="ARBA00022771"/>
    </source>
</evidence>
<dbReference type="Pfam" id="PF08275">
    <property type="entry name" value="DNAG_N"/>
    <property type="match status" value="1"/>
</dbReference>
<evidence type="ECO:0000256" key="1">
    <source>
        <dbReference type="ARBA" id="ARBA00022478"/>
    </source>
</evidence>